<organism evidence="7 8">
    <name type="scientific">Candidatus Competibacter phosphatis</name>
    <dbReference type="NCBI Taxonomy" id="221280"/>
    <lineage>
        <taxon>Bacteria</taxon>
        <taxon>Pseudomonadati</taxon>
        <taxon>Pseudomonadota</taxon>
        <taxon>Gammaproteobacteria</taxon>
        <taxon>Candidatus Competibacteraceae</taxon>
        <taxon>Candidatus Competibacter</taxon>
    </lineage>
</organism>
<accession>A0ABX1TK31</accession>
<evidence type="ECO:0000256" key="3">
    <source>
        <dbReference type="ARBA" id="ARBA00022723"/>
    </source>
</evidence>
<dbReference type="Pfam" id="PF10070">
    <property type="entry name" value="DabA"/>
    <property type="match status" value="1"/>
</dbReference>
<dbReference type="PANTHER" id="PTHR38344:SF1">
    <property type="entry name" value="INORGANIC CARBON TRANSPORTER SUBUNIT DABA-RELATED"/>
    <property type="match status" value="1"/>
</dbReference>
<evidence type="ECO:0000256" key="6">
    <source>
        <dbReference type="HAMAP-Rule" id="MF_01871"/>
    </source>
</evidence>
<comment type="subunit">
    <text evidence="6">Forms a complex with DabB.</text>
</comment>
<keyword evidence="2 6" id="KW-1003">Cell membrane</keyword>
<keyword evidence="3 6" id="KW-0479">Metal-binding</keyword>
<dbReference type="Proteomes" id="UP000760480">
    <property type="component" value="Unassembled WGS sequence"/>
</dbReference>
<evidence type="ECO:0000313" key="7">
    <source>
        <dbReference type="EMBL" id="NMQ19747.1"/>
    </source>
</evidence>
<keyword evidence="8" id="KW-1185">Reference proteome</keyword>
<keyword evidence="1 6" id="KW-0813">Transport</keyword>
<protein>
    <recommendedName>
        <fullName evidence="6">Probable inorganic carbon transporter subunit DabA</fullName>
    </recommendedName>
</protein>
<comment type="caution">
    <text evidence="7">The sequence shown here is derived from an EMBL/GenBank/DDBJ whole genome shotgun (WGS) entry which is preliminary data.</text>
</comment>
<gene>
    <name evidence="6" type="primary">dabA</name>
    <name evidence="7" type="ORF">E4P82_11370</name>
</gene>
<comment type="similarity">
    <text evidence="6">Belongs to the inorganic carbon transporter (TC 9.A.2) DabA family.</text>
</comment>
<comment type="cofactor">
    <cofactor evidence="6">
        <name>Zn(2+)</name>
        <dbReference type="ChEBI" id="CHEBI:29105"/>
    </cofactor>
</comment>
<dbReference type="EMBL" id="SPMZ01000031">
    <property type="protein sequence ID" value="NMQ19747.1"/>
    <property type="molecule type" value="Genomic_DNA"/>
</dbReference>
<reference evidence="7 8" key="1">
    <citation type="submission" date="2019-03" db="EMBL/GenBank/DDBJ databases">
        <title>Metabolic reconstructions from genomes of highly enriched 'Candidatus Accumulibacter' and 'Candidatus Competibacter' bioreactor populations.</title>
        <authorList>
            <person name="Annavajhala M.K."/>
            <person name="Welles L."/>
            <person name="Abbas B."/>
            <person name="Sorokin D."/>
            <person name="Park H."/>
            <person name="Van Loosdrecht M."/>
            <person name="Chandran K."/>
        </authorList>
    </citation>
    <scope>NUCLEOTIDE SEQUENCE [LARGE SCALE GENOMIC DNA]</scope>
    <source>
        <strain evidence="7 8">SBR_G</strain>
    </source>
</reference>
<evidence type="ECO:0000256" key="1">
    <source>
        <dbReference type="ARBA" id="ARBA00022448"/>
    </source>
</evidence>
<evidence type="ECO:0000256" key="2">
    <source>
        <dbReference type="ARBA" id="ARBA00022475"/>
    </source>
</evidence>
<keyword evidence="5 6" id="KW-0472">Membrane</keyword>
<proteinExistence type="inferred from homology"/>
<comment type="subcellular location">
    <subcellularLocation>
        <location evidence="6">Cell membrane</location>
        <topology evidence="6">Peripheral membrane protein</topology>
    </subcellularLocation>
</comment>
<evidence type="ECO:0000256" key="4">
    <source>
        <dbReference type="ARBA" id="ARBA00022833"/>
    </source>
</evidence>
<feature type="binding site" evidence="6">
    <location>
        <position position="778"/>
    </location>
    <ligand>
        <name>Zn(2+)</name>
        <dbReference type="ChEBI" id="CHEBI:29105"/>
    </ligand>
</feature>
<dbReference type="PANTHER" id="PTHR38344">
    <property type="entry name" value="UPF0753 PROTEIN AQ_863"/>
    <property type="match status" value="1"/>
</dbReference>
<dbReference type="InterPro" id="IPR018752">
    <property type="entry name" value="DabA"/>
</dbReference>
<keyword evidence="4 6" id="KW-0862">Zinc</keyword>
<sequence>MSATVAPDRPALGPRQIVEQAIAHLDHVLPGQAPILNFVHHNTLHGYQHLPFEQALAAAEQLTGIRAYLPEENFRALYRADRIGDADLDAAFARREALETEAVLVRAGDRGIRRGEVLRVALVHGVEALPLSQLIWRIEEFDVTRCFQSDVSATVRQRLLAAAEREGIVGEARALESLWHACLQGLQLPDFDLHPEELEDLQINLAKSLLARFRADGATEDQGPVVHKRMQADALALIEQSCAEVGEKSTLRGLLRVLTGQDLLDQVRPVLIRLCAAHLDEGLAAWSLPDRSEGLYAAWRRLAESDLAWSLAGLSGWRAALARWPEQPLDAIVAELRRLGLPESRWEAYLTRLALELPGWSGMMNWRQQHGAYPANRETPVTLADYLALRLCLDGLWIEQLCREHWGLEGSLPALRDYFTARPAEALVRQALYEGRLPEYLASRARALVEGGMALSPLTALPRGEQGAQSEEGARRAPWDTLADMIWTWRHSPVATRPGTHTVHGSAWRLFRLAQHLGLSGGELRALSLPDLETLLAPLDELPTTLRGALWQCAYEHHYRDELINALANNHGRWAAHAQRPQAQIVFCIDDREEGIRRHLEELNPRIETLGAAGFFGVVMNWRGLDDREVTPLCPVVATPAHEVREVARPGAEARHALHDQRRDRRDRLRDLYHEIRRNLLSSAPLIAALAPGALLTLVGKLFAPSRQATLVTAIDALWVPAVPTQVAVTAADDDTPATPERPRLGFTDSEQADRVAALLRNIGLTTRFAPLTVLMGHGSISQNNPHLAAYDCGACSGRHGGPNARAFAAMANRPAVRALLVERGIEVPEDTWFIGAEHNTCDELITLYDPGDLPAALAPALAELRRVLDQACERSAHERCRRFASAPRDPTPTQALRHVVERSRDFSQARPELGHATNAAALVGRRSMSQGLFLDRRAFLISYDPTQDPSGTVLEGILLAVGPVGAGINLEYYFSTVNNERLGCGTKTPHNVTGLFAVMEGASSDLRTGLPRQMIEIHEPLRLQIVVEASTEVLTAIYQRQPSLRELIGGDWVHVIAKDPDSGEFSIFGPARGFVPWAGPSQPLPERARSGDWYRGHTDPLSPALIGERGI</sequence>
<evidence type="ECO:0000256" key="5">
    <source>
        <dbReference type="ARBA" id="ARBA00023136"/>
    </source>
</evidence>
<comment type="function">
    <text evidence="6">Part of an energy-coupled inorganic carbon pump.</text>
</comment>
<feature type="binding site" evidence="6">
    <location>
        <position position="588"/>
    </location>
    <ligand>
        <name>Zn(2+)</name>
        <dbReference type="ChEBI" id="CHEBI:29105"/>
    </ligand>
</feature>
<dbReference type="HAMAP" id="MF_01871">
    <property type="entry name" value="DabA"/>
    <property type="match status" value="1"/>
</dbReference>
<evidence type="ECO:0000313" key="8">
    <source>
        <dbReference type="Proteomes" id="UP000760480"/>
    </source>
</evidence>
<feature type="binding site" evidence="6">
    <location>
        <position position="793"/>
    </location>
    <ligand>
        <name>Zn(2+)</name>
        <dbReference type="ChEBI" id="CHEBI:29105"/>
    </ligand>
</feature>
<name>A0ABX1TK31_9GAMM</name>
<feature type="binding site" evidence="6">
    <location>
        <position position="590"/>
    </location>
    <ligand>
        <name>Zn(2+)</name>
        <dbReference type="ChEBI" id="CHEBI:29105"/>
    </ligand>
</feature>